<protein>
    <submittedName>
        <fullName evidence="1">Uncharacterized protein</fullName>
    </submittedName>
</protein>
<organism evidence="1 2">
    <name type="scientific">Zarea fungicola</name>
    <dbReference type="NCBI Taxonomy" id="93591"/>
    <lineage>
        <taxon>Eukaryota</taxon>
        <taxon>Fungi</taxon>
        <taxon>Dikarya</taxon>
        <taxon>Ascomycota</taxon>
        <taxon>Pezizomycotina</taxon>
        <taxon>Sordariomycetes</taxon>
        <taxon>Hypocreomycetidae</taxon>
        <taxon>Hypocreales</taxon>
        <taxon>Cordycipitaceae</taxon>
        <taxon>Zarea</taxon>
    </lineage>
</organism>
<accession>A0ACC1NPH4</accession>
<dbReference type="Proteomes" id="UP001143910">
    <property type="component" value="Unassembled WGS sequence"/>
</dbReference>
<reference evidence="1" key="1">
    <citation type="submission" date="2022-08" db="EMBL/GenBank/DDBJ databases">
        <title>Genome Sequence of Lecanicillium fungicola.</title>
        <authorList>
            <person name="Buettner E."/>
        </authorList>
    </citation>
    <scope>NUCLEOTIDE SEQUENCE</scope>
    <source>
        <strain evidence="1">Babe33</strain>
    </source>
</reference>
<evidence type="ECO:0000313" key="1">
    <source>
        <dbReference type="EMBL" id="KAJ2980969.1"/>
    </source>
</evidence>
<evidence type="ECO:0000313" key="2">
    <source>
        <dbReference type="Proteomes" id="UP001143910"/>
    </source>
</evidence>
<proteinExistence type="predicted"/>
<dbReference type="EMBL" id="JANJQO010000161">
    <property type="protein sequence ID" value="KAJ2980969.1"/>
    <property type="molecule type" value="Genomic_DNA"/>
</dbReference>
<keyword evidence="2" id="KW-1185">Reference proteome</keyword>
<name>A0ACC1NPH4_9HYPO</name>
<sequence length="1252" mass="139470">MAEKEATVFIVDLGASMGKVNAESGRSESDLDWSLRYVWDKISDIVSANRKTLCVGVVGLRTDETQNQLSESDGYDNISVLQELGPLTMSSFAGLKTSIKLSKTLDGDAISAIVVAVDMMDTFTKKLKWNRKIVMITDAQSGIDPDDIDDIANKINDSNIQLTILGVDFDDPEYGFKEEDKSPTKAENEETLRQLAEKCKDGICASIVEAIDQIEIPRVKQVKPYKTYDGPLVLGDPDKFPSAMTINVERYFKTHLAKPIAASTVVLKSEQGTQSTHTLEDEPMDGVGFSAVKQARSYKVNAPDAPGGKKDVEFESLAKGFEYGRTAVHISESEHNITKLETQKSFSIVGFIPWNKYEHFMSMGEVCVTHARKFDEKSELAMSSLIWGLLELESYAVARLVTKEGKDPILVLLAPHVEPEFECLFDVPLPFAEDVRTYKFPPLDKVITVTGQTLTTHRLLPTDELNEAMGDYVDAMDLDTYGMDAEQQPAEYAPIDDTYNPIIHRINGAVKQRAVYPDKPIEDIPSVLLRFARPPQDLIERVQDRIEDLVKAADVKKVPPKAKGRRNRETIKPISGLDVDALLGELGEDTKGQVSAENAVPDFKRAMATADEISDIQAAAKQMGDIVQSFVTDSFGDSKYAQAVECIGVMREELINMEEPEMYNNFVRELKKGLLSGALGGDRRDFWFKVRWSRLGLIEQSQSDVSTVTADEADETQPLNKSRWQIMSSIPTLSEIDSALKSLESIIGQAVFLAERPTEEPAGPPPEATRVTHSDDEQTIMSTQPAADTVTSPPPDSSNAAPKPLDETAIILDTLPYKNLKAQDLSDDGLLFCPWKLVLAYPDNFIGKANRPRARIFFDDVLSYRDWNFFYVRDVHNPTKVHLLVPTKQLQHFLGLINGRLRTELTIPRAPPGHSFCISFSGCGPLRPRYLLQHKHNSELSASTGVSAAENEGSSFDIEDEDTWPRDEDAVTKDAWAALATEAETRYKSNMALLERGAYGKSKKTAEQRLKERQERRMKQTRAMFDYLGLENGGAVAGNSDVVFFCVDVEAIEVYPNHVSEIGIALLDMQQVQGIEPGRRGEAWWPMIQAHHLRIKEYAGLTNYRYVQGCPEYFQFGESSFTPKAEACEAVRAILLPYVSENRRFILVGHDVAQDISYLCKIDFDVKHEMNRVDTVDSQVLHQAWSGSDAGRSLSTVLDDLQFEHSYLHNAGNDAVHTLRAAIGVAFAVTEPREEEVAEESVKEELDNGKSI</sequence>
<comment type="caution">
    <text evidence="1">The sequence shown here is derived from an EMBL/GenBank/DDBJ whole genome shotgun (WGS) entry which is preliminary data.</text>
</comment>
<gene>
    <name evidence="1" type="ORF">NQ176_g2328</name>
</gene>